<feature type="active site" evidence="6">
    <location>
        <position position="327"/>
    </location>
</feature>
<evidence type="ECO:0000256" key="4">
    <source>
        <dbReference type="ARBA" id="ARBA00022989"/>
    </source>
</evidence>
<feature type="binding site" evidence="7">
    <location>
        <position position="445"/>
    </location>
    <ligand>
        <name>substrate</name>
    </ligand>
</feature>
<feature type="transmembrane region" description="Helical" evidence="9">
    <location>
        <begin position="137"/>
        <end position="157"/>
    </location>
</feature>
<dbReference type="EMBL" id="MDTQ01000001">
    <property type="protein sequence ID" value="ODC05453.1"/>
    <property type="molecule type" value="Genomic_DNA"/>
</dbReference>
<dbReference type="Proteomes" id="UP000094291">
    <property type="component" value="Unassembled WGS sequence"/>
</dbReference>
<dbReference type="GO" id="GO:0005886">
    <property type="term" value="C:plasma membrane"/>
    <property type="evidence" value="ECO:0007669"/>
    <property type="project" value="UniProtKB-SubCell"/>
</dbReference>
<dbReference type="Pfam" id="PF00884">
    <property type="entry name" value="Sulfatase"/>
    <property type="match status" value="1"/>
</dbReference>
<feature type="transmembrane region" description="Helical" evidence="9">
    <location>
        <begin position="53"/>
        <end position="72"/>
    </location>
</feature>
<keyword evidence="12" id="KW-1185">Reference proteome</keyword>
<evidence type="ECO:0000256" key="9">
    <source>
        <dbReference type="SAM" id="Phobius"/>
    </source>
</evidence>
<dbReference type="InterPro" id="IPR012160">
    <property type="entry name" value="LtaS-like"/>
</dbReference>
<feature type="transmembrane region" description="Helical" evidence="9">
    <location>
        <begin position="7"/>
        <end position="33"/>
    </location>
</feature>
<feature type="transmembrane region" description="Helical" evidence="9">
    <location>
        <begin position="169"/>
        <end position="188"/>
    </location>
</feature>
<keyword evidence="2" id="KW-1003">Cell membrane</keyword>
<organism evidence="11 12">
    <name type="scientific">Terasakiispira papahanaumokuakeensis</name>
    <dbReference type="NCBI Taxonomy" id="197479"/>
    <lineage>
        <taxon>Bacteria</taxon>
        <taxon>Pseudomonadati</taxon>
        <taxon>Pseudomonadota</taxon>
        <taxon>Gammaproteobacteria</taxon>
        <taxon>Oceanospirillales</taxon>
        <taxon>Terasakiispira</taxon>
    </lineage>
</organism>
<sequence length="661" mass="74450">MRLCRPWAPLVGLLVAGIILLSLSRLGLVIWQWDRVIAQKALTTVLLQGLRVDLIQMGLWLLPLALLAPLIAHDKTWRLWRWSLIIWGSLTLTVLAFMEASTPAFIQQYDLRPNRLFIEYLQYPQEVASTLWHGFKLPLILGLSLTLCVLMITWRTLKRRLPHHPPKGHSIRLLMTWPLVILLLAGMIRSTTEHRPANPAMFALTADPLVNSLILDSTWSVEFALYNLQHEAHSSSIYGHLSDQAMLATLRHGDMPWLNPNASLPTLHTQTATYARAKPLNLVIILEESLGAGFVQSLGGQALTPELESLKSQGWWFENLYATGTRSVRGIEAVVSGFMPTPARSVVKLSLAQRHFFTLADLLKQQGYHTEFIYGGEAHFDNMRSFFTGNGFDQVVDQNDYKNPMFTGSWGVSDEDLFHKTDQRLQQHTQSGQPFFTLVFSSSNHEPFEYPSGRIQPEGPIHSVHNAVRYADYALGQFFDQAQQRDYWHNTLFLVVADHDVRVYGNELVPIKHFHIPGLIVGADIQPRKIKSITSQIDLPPTLLSLMGINSQHPMPGRDMTQASQQAAQGRAMMQFADNWALMRGQAVTILQPEKPALAGRYDATTQSLTLTGTASSAQSRDALAHALLPAWLYQQRRYHLQADQPPMIAKQASNQSMAYK</sequence>
<dbReference type="InterPro" id="IPR050448">
    <property type="entry name" value="OpgB/LTA_synthase_biosynth"/>
</dbReference>
<keyword evidence="7" id="KW-0464">Manganese</keyword>
<dbReference type="AlphaFoldDB" id="A0A1E2VER2"/>
<keyword evidence="4 9" id="KW-1133">Transmembrane helix</keyword>
<dbReference type="CDD" id="cd16015">
    <property type="entry name" value="LTA_synthase"/>
    <property type="match status" value="1"/>
</dbReference>
<gene>
    <name evidence="11" type="ORF">BFW38_13270</name>
</gene>
<dbReference type="InterPro" id="IPR000917">
    <property type="entry name" value="Sulfatase_N"/>
</dbReference>
<evidence type="ECO:0000256" key="1">
    <source>
        <dbReference type="ARBA" id="ARBA00004651"/>
    </source>
</evidence>
<keyword evidence="3 9" id="KW-0812">Transmembrane</keyword>
<evidence type="ECO:0000313" key="12">
    <source>
        <dbReference type="Proteomes" id="UP000094291"/>
    </source>
</evidence>
<feature type="binding site" evidence="8">
    <location>
        <position position="288"/>
    </location>
    <ligand>
        <name>Mn(2+)</name>
        <dbReference type="ChEBI" id="CHEBI:29035"/>
    </ligand>
</feature>
<comment type="subcellular location">
    <subcellularLocation>
        <location evidence="1">Cell membrane</location>
        <topology evidence="1">Multi-pass membrane protein</topology>
    </subcellularLocation>
</comment>
<dbReference type="PANTHER" id="PTHR47371">
    <property type="entry name" value="LIPOTEICHOIC ACID SYNTHASE"/>
    <property type="match status" value="1"/>
</dbReference>
<keyword evidence="7" id="KW-0479">Metal-binding</keyword>
<dbReference type="Gene3D" id="3.30.1120.80">
    <property type="match status" value="1"/>
</dbReference>
<evidence type="ECO:0000259" key="10">
    <source>
        <dbReference type="Pfam" id="PF00884"/>
    </source>
</evidence>
<dbReference type="InterPro" id="IPR017850">
    <property type="entry name" value="Alkaline_phosphatase_core_sf"/>
</dbReference>
<reference evidence="11 12" key="1">
    <citation type="submission" date="2016-08" db="EMBL/GenBank/DDBJ databases">
        <authorList>
            <person name="Seilhamer J.J."/>
        </authorList>
    </citation>
    <scope>NUCLEOTIDE SEQUENCE [LARGE SCALE GENOMIC DNA]</scope>
    <source>
        <strain evidence="11 12">PH27A</strain>
    </source>
</reference>
<evidence type="ECO:0000256" key="6">
    <source>
        <dbReference type="PIRSR" id="PIRSR005091-1"/>
    </source>
</evidence>
<name>A0A1E2VER2_9GAMM</name>
<dbReference type="STRING" id="197479.BFW38_13270"/>
<comment type="caution">
    <text evidence="11">The sequence shown here is derived from an EMBL/GenBank/DDBJ whole genome shotgun (WGS) entry which is preliminary data.</text>
</comment>
<dbReference type="PIRSF" id="PIRSF005091">
    <property type="entry name" value="Mmb_sulf_HI1246"/>
    <property type="match status" value="1"/>
</dbReference>
<feature type="domain" description="Sulfatase N-terminal" evidence="10">
    <location>
        <begin position="281"/>
        <end position="549"/>
    </location>
</feature>
<feature type="binding site" evidence="8">
    <location>
        <position position="498"/>
    </location>
    <ligand>
        <name>Mn(2+)</name>
        <dbReference type="ChEBI" id="CHEBI:29035"/>
    </ligand>
</feature>
<evidence type="ECO:0000256" key="3">
    <source>
        <dbReference type="ARBA" id="ARBA00022692"/>
    </source>
</evidence>
<dbReference type="Gene3D" id="3.40.720.10">
    <property type="entry name" value="Alkaline Phosphatase, subunit A"/>
    <property type="match status" value="1"/>
</dbReference>
<accession>A0A1E2VER2</accession>
<evidence type="ECO:0000313" key="11">
    <source>
        <dbReference type="EMBL" id="ODC05453.1"/>
    </source>
</evidence>
<evidence type="ECO:0000256" key="2">
    <source>
        <dbReference type="ARBA" id="ARBA00022475"/>
    </source>
</evidence>
<protein>
    <submittedName>
        <fullName evidence="11">Sulfatase</fullName>
    </submittedName>
</protein>
<evidence type="ECO:0000256" key="7">
    <source>
        <dbReference type="PIRSR" id="PIRSR005091-2"/>
    </source>
</evidence>
<evidence type="ECO:0000256" key="5">
    <source>
        <dbReference type="ARBA" id="ARBA00023136"/>
    </source>
</evidence>
<evidence type="ECO:0000256" key="8">
    <source>
        <dbReference type="PIRSR" id="PIRSR005091-3"/>
    </source>
</evidence>
<dbReference type="SUPFAM" id="SSF53649">
    <property type="entry name" value="Alkaline phosphatase-like"/>
    <property type="match status" value="1"/>
</dbReference>
<feature type="binding site" evidence="8">
    <location>
        <position position="499"/>
    </location>
    <ligand>
        <name>Mn(2+)</name>
        <dbReference type="ChEBI" id="CHEBI:29035"/>
    </ligand>
</feature>
<feature type="transmembrane region" description="Helical" evidence="9">
    <location>
        <begin position="84"/>
        <end position="106"/>
    </location>
</feature>
<keyword evidence="5 9" id="KW-0472">Membrane</keyword>
<proteinExistence type="predicted"/>
<dbReference type="GO" id="GO:0046872">
    <property type="term" value="F:metal ion binding"/>
    <property type="evidence" value="ECO:0007669"/>
    <property type="project" value="UniProtKB-KW"/>
</dbReference>
<dbReference type="PANTHER" id="PTHR47371:SF3">
    <property type="entry name" value="PHOSPHOGLYCEROL TRANSFERASE I"/>
    <property type="match status" value="1"/>
</dbReference>